<dbReference type="GO" id="GO:0004072">
    <property type="term" value="F:aspartate kinase activity"/>
    <property type="evidence" value="ECO:0007669"/>
    <property type="project" value="UniProtKB-EC"/>
</dbReference>
<keyword evidence="6 13" id="KW-0808">Transferase</keyword>
<dbReference type="CDD" id="cd04261">
    <property type="entry name" value="AAK_AKii-LysC-BS"/>
    <property type="match status" value="1"/>
</dbReference>
<dbReference type="RefSeq" id="WP_133587056.1">
    <property type="nucleotide sequence ID" value="NZ_CP037953.1"/>
</dbReference>
<evidence type="ECO:0000256" key="14">
    <source>
        <dbReference type="RuleBase" id="RU004249"/>
    </source>
</evidence>
<evidence type="ECO:0000313" key="17">
    <source>
        <dbReference type="Proteomes" id="UP000295375"/>
    </source>
</evidence>
<evidence type="ECO:0000256" key="4">
    <source>
        <dbReference type="ARBA" id="ARBA00010122"/>
    </source>
</evidence>
<dbReference type="InterPro" id="IPR001048">
    <property type="entry name" value="Asp/Glu/Uridylate_kinase"/>
</dbReference>
<comment type="catalytic activity">
    <reaction evidence="11 13">
        <text>L-aspartate + ATP = 4-phospho-L-aspartate + ADP</text>
        <dbReference type="Rhea" id="RHEA:23776"/>
        <dbReference type="ChEBI" id="CHEBI:29991"/>
        <dbReference type="ChEBI" id="CHEBI:30616"/>
        <dbReference type="ChEBI" id="CHEBI:57535"/>
        <dbReference type="ChEBI" id="CHEBI:456216"/>
        <dbReference type="EC" id="2.7.2.4"/>
    </reaction>
</comment>
<dbReference type="InterPro" id="IPR018042">
    <property type="entry name" value="Aspartate_kinase_CS"/>
</dbReference>
<feature type="binding site" evidence="12">
    <location>
        <begin position="7"/>
        <end position="10"/>
    </location>
    <ligand>
        <name>ATP</name>
        <dbReference type="ChEBI" id="CHEBI:30616"/>
    </ligand>
</feature>
<comment type="caution">
    <text evidence="16">The sequence shown here is derived from an EMBL/GenBank/DDBJ whole genome shotgun (WGS) entry which is preliminary data.</text>
</comment>
<dbReference type="NCBIfam" id="TIGR00656">
    <property type="entry name" value="asp_kin_monofn"/>
    <property type="match status" value="1"/>
</dbReference>
<gene>
    <name evidence="16" type="ORF">EV696_101175</name>
</gene>
<dbReference type="NCBIfam" id="NF005154">
    <property type="entry name" value="PRK06635.1-2"/>
    <property type="match status" value="1"/>
</dbReference>
<dbReference type="AlphaFoldDB" id="A0A4R6UZX0"/>
<evidence type="ECO:0000256" key="1">
    <source>
        <dbReference type="ARBA" id="ARBA00004766"/>
    </source>
</evidence>
<evidence type="ECO:0000259" key="15">
    <source>
        <dbReference type="PROSITE" id="PS51671"/>
    </source>
</evidence>
<dbReference type="NCBIfam" id="NF005155">
    <property type="entry name" value="PRK06635.1-4"/>
    <property type="match status" value="1"/>
</dbReference>
<dbReference type="GO" id="GO:0009089">
    <property type="term" value="P:lysine biosynthetic process via diaminopimelate"/>
    <property type="evidence" value="ECO:0007669"/>
    <property type="project" value="UniProtKB-UniPathway"/>
</dbReference>
<sequence>MALIVQKFGGTSVADLERIRHAADKAIAARDAGHQVVVVLSAMSGETNRLLAMGQQMAAQPDSREMDQLAATGEQVTIALMAIHLNGRGYPAVSLQGWQVPIATNAVHGKARIEQIDSEHLHRLLNDGRIVVVAGFQGVSSEGNITTLGRGGSDTTAVALAAALNADECQIFTDVDGVYTTDPRMVPEAHRLDSITFKEMLELASQGSKVLQTRSVEFAGKYRVPLRVLSTFVDGPGTLISVEQGMEAPLVSGVACSRQEAWITVAHMPDTPFSASRVFGTLARAHIEVDMITQTPNAHQRTDFSFSVSRTDVTQAISVLAGALPELPAEAISVNNDVAKVSVIGVALRSHPELVMKLFDALAAEQIRLLAITTSESRISVLVPDTETERSVRTLHRAFGLSVAVKAE</sequence>
<feature type="binding site" evidence="12">
    <location>
        <begin position="173"/>
        <end position="174"/>
    </location>
    <ligand>
        <name>ATP</name>
        <dbReference type="ChEBI" id="CHEBI:30616"/>
    </ligand>
</feature>
<feature type="domain" description="ACT" evidence="15">
    <location>
        <begin position="263"/>
        <end position="346"/>
    </location>
</feature>
<keyword evidence="9 12" id="KW-0067">ATP-binding</keyword>
<name>A0A4R6UZX0_9GAMM</name>
<dbReference type="FunFam" id="3.40.1160.10:FF:000002">
    <property type="entry name" value="Aspartokinase"/>
    <property type="match status" value="1"/>
</dbReference>
<feature type="binding site" evidence="12">
    <location>
        <position position="179"/>
    </location>
    <ligand>
        <name>ATP</name>
        <dbReference type="ChEBI" id="CHEBI:30616"/>
    </ligand>
</feature>
<dbReference type="InterPro" id="IPR005260">
    <property type="entry name" value="Asp_kin_monofn"/>
</dbReference>
<comment type="pathway">
    <text evidence="2 14">Amino-acid biosynthesis; L-methionine biosynthesis via de novo pathway; L-homoserine from L-aspartate: step 1/3.</text>
</comment>
<dbReference type="NCBIfam" id="TIGR00657">
    <property type="entry name" value="asp_kinases"/>
    <property type="match status" value="1"/>
</dbReference>
<dbReference type="PANTHER" id="PTHR21499">
    <property type="entry name" value="ASPARTATE KINASE"/>
    <property type="match status" value="1"/>
</dbReference>
<dbReference type="PANTHER" id="PTHR21499:SF3">
    <property type="entry name" value="ASPARTOKINASE"/>
    <property type="match status" value="1"/>
</dbReference>
<evidence type="ECO:0000256" key="13">
    <source>
        <dbReference type="RuleBase" id="RU003448"/>
    </source>
</evidence>
<keyword evidence="8 13" id="KW-0418">Kinase</keyword>
<dbReference type="SUPFAM" id="SSF55021">
    <property type="entry name" value="ACT-like"/>
    <property type="match status" value="2"/>
</dbReference>
<organism evidence="16 17">
    <name type="scientific">Permianibacter aggregans</name>
    <dbReference type="NCBI Taxonomy" id="1510150"/>
    <lineage>
        <taxon>Bacteria</taxon>
        <taxon>Pseudomonadati</taxon>
        <taxon>Pseudomonadota</taxon>
        <taxon>Gammaproteobacteria</taxon>
        <taxon>Pseudomonadales</taxon>
        <taxon>Pseudomonadaceae</taxon>
        <taxon>Permianibacter</taxon>
    </lineage>
</organism>
<dbReference type="Pfam" id="PF22468">
    <property type="entry name" value="ACT_9"/>
    <property type="match status" value="2"/>
</dbReference>
<dbReference type="InterPro" id="IPR036393">
    <property type="entry name" value="AceGlu_kinase-like_sf"/>
</dbReference>
<dbReference type="GO" id="GO:0009090">
    <property type="term" value="P:homoserine biosynthetic process"/>
    <property type="evidence" value="ECO:0007669"/>
    <property type="project" value="TreeGrafter"/>
</dbReference>
<dbReference type="GO" id="GO:0009088">
    <property type="term" value="P:threonine biosynthetic process"/>
    <property type="evidence" value="ECO:0007669"/>
    <property type="project" value="UniProtKB-UniPathway"/>
</dbReference>
<dbReference type="Gene3D" id="3.30.2130.10">
    <property type="entry name" value="VC0802-like"/>
    <property type="match status" value="1"/>
</dbReference>
<accession>A0A4R6UZX0</accession>
<dbReference type="PROSITE" id="PS51671">
    <property type="entry name" value="ACT"/>
    <property type="match status" value="1"/>
</dbReference>
<proteinExistence type="inferred from homology"/>
<dbReference type="EMBL" id="SNYM01000001">
    <property type="protein sequence ID" value="TDQ51205.1"/>
    <property type="molecule type" value="Genomic_DNA"/>
</dbReference>
<evidence type="ECO:0000313" key="16">
    <source>
        <dbReference type="EMBL" id="TDQ51205.1"/>
    </source>
</evidence>
<keyword evidence="10" id="KW-0457">Lysine biosynthesis</keyword>
<feature type="binding site" evidence="12">
    <location>
        <position position="74"/>
    </location>
    <ligand>
        <name>substrate</name>
    </ligand>
</feature>
<dbReference type="InterPro" id="IPR001341">
    <property type="entry name" value="Asp_kinase"/>
</dbReference>
<dbReference type="UniPathway" id="UPA00034">
    <property type="reaction ID" value="UER00015"/>
</dbReference>
<evidence type="ECO:0000256" key="2">
    <source>
        <dbReference type="ARBA" id="ARBA00004986"/>
    </source>
</evidence>
<dbReference type="Proteomes" id="UP000295375">
    <property type="component" value="Unassembled WGS sequence"/>
</dbReference>
<keyword evidence="17" id="KW-1185">Reference proteome</keyword>
<evidence type="ECO:0000256" key="8">
    <source>
        <dbReference type="ARBA" id="ARBA00022777"/>
    </source>
</evidence>
<feature type="binding site" evidence="12">
    <location>
        <position position="47"/>
    </location>
    <ligand>
        <name>substrate</name>
    </ligand>
</feature>
<comment type="similarity">
    <text evidence="4 13">Belongs to the aspartokinase family.</text>
</comment>
<evidence type="ECO:0000256" key="7">
    <source>
        <dbReference type="ARBA" id="ARBA00022741"/>
    </source>
</evidence>
<evidence type="ECO:0000256" key="10">
    <source>
        <dbReference type="ARBA" id="ARBA00023154"/>
    </source>
</evidence>
<dbReference type="CDD" id="cd04923">
    <property type="entry name" value="ACT_AK-LysC-DapG-like_2"/>
    <property type="match status" value="1"/>
</dbReference>
<dbReference type="PIRSF" id="PIRSF000726">
    <property type="entry name" value="Asp_kin"/>
    <property type="match status" value="1"/>
</dbReference>
<evidence type="ECO:0000256" key="11">
    <source>
        <dbReference type="ARBA" id="ARBA00047872"/>
    </source>
</evidence>
<dbReference type="UniPathway" id="UPA00051">
    <property type="reaction ID" value="UER00462"/>
</dbReference>
<dbReference type="InterPro" id="IPR054352">
    <property type="entry name" value="ACT_Aspartokinase"/>
</dbReference>
<comment type="pathway">
    <text evidence="3 14">Amino-acid biosynthesis; L-threonine biosynthesis; L-threonine from L-aspartate: step 1/5.</text>
</comment>
<keyword evidence="5 14" id="KW-0028">Amino-acid biosynthesis</keyword>
<feature type="binding site" evidence="12">
    <location>
        <begin position="209"/>
        <end position="210"/>
    </location>
    <ligand>
        <name>ATP</name>
        <dbReference type="ChEBI" id="CHEBI:30616"/>
    </ligand>
</feature>
<keyword evidence="7 12" id="KW-0547">Nucleotide-binding</keyword>
<dbReference type="InterPro" id="IPR041740">
    <property type="entry name" value="AKii-LysC-BS"/>
</dbReference>
<evidence type="ECO:0000256" key="6">
    <source>
        <dbReference type="ARBA" id="ARBA00022679"/>
    </source>
</evidence>
<dbReference type="OrthoDB" id="9799110at2"/>
<dbReference type="SUPFAM" id="SSF53633">
    <property type="entry name" value="Carbamate kinase-like"/>
    <property type="match status" value="1"/>
</dbReference>
<dbReference type="UniPathway" id="UPA00050">
    <property type="reaction ID" value="UER00461"/>
</dbReference>
<protein>
    <recommendedName>
        <fullName evidence="13">Aspartokinase</fullName>
        <ecNumber evidence="13">2.7.2.4</ecNumber>
    </recommendedName>
</protein>
<evidence type="ECO:0000256" key="3">
    <source>
        <dbReference type="ARBA" id="ARBA00005139"/>
    </source>
</evidence>
<dbReference type="Pfam" id="PF00696">
    <property type="entry name" value="AA_kinase"/>
    <property type="match status" value="1"/>
</dbReference>
<evidence type="ECO:0000256" key="9">
    <source>
        <dbReference type="ARBA" id="ARBA00022840"/>
    </source>
</evidence>
<dbReference type="PROSITE" id="PS00324">
    <property type="entry name" value="ASPARTOKINASE"/>
    <property type="match status" value="1"/>
</dbReference>
<dbReference type="EC" id="2.7.2.4" evidence="13"/>
<comment type="pathway">
    <text evidence="1 14">Amino-acid biosynthesis; L-lysine biosynthesis via DAP pathway; (S)-tetrahydrodipicolinate from L-aspartate: step 1/4.</text>
</comment>
<feature type="binding site" evidence="12">
    <location>
        <position position="184"/>
    </location>
    <ligand>
        <name>ATP</name>
        <dbReference type="ChEBI" id="CHEBI:30616"/>
    </ligand>
</feature>
<evidence type="ECO:0000256" key="12">
    <source>
        <dbReference type="PIRSR" id="PIRSR000726-1"/>
    </source>
</evidence>
<dbReference type="Gene3D" id="3.40.1160.10">
    <property type="entry name" value="Acetylglutamate kinase-like"/>
    <property type="match status" value="1"/>
</dbReference>
<dbReference type="CDD" id="cd04913">
    <property type="entry name" value="ACT_AKii-LysC-BS-like_1"/>
    <property type="match status" value="1"/>
</dbReference>
<dbReference type="GO" id="GO:0005524">
    <property type="term" value="F:ATP binding"/>
    <property type="evidence" value="ECO:0007669"/>
    <property type="project" value="UniProtKB-KW"/>
</dbReference>
<dbReference type="InterPro" id="IPR002912">
    <property type="entry name" value="ACT_dom"/>
</dbReference>
<evidence type="ECO:0000256" key="5">
    <source>
        <dbReference type="ARBA" id="ARBA00022605"/>
    </source>
</evidence>
<dbReference type="GO" id="GO:0005829">
    <property type="term" value="C:cytosol"/>
    <property type="evidence" value="ECO:0007669"/>
    <property type="project" value="TreeGrafter"/>
</dbReference>
<dbReference type="InterPro" id="IPR045865">
    <property type="entry name" value="ACT-like_dom_sf"/>
</dbReference>
<reference evidence="16 17" key="1">
    <citation type="submission" date="2019-03" db="EMBL/GenBank/DDBJ databases">
        <title>Genomic Encyclopedia of Type Strains, Phase IV (KMG-IV): sequencing the most valuable type-strain genomes for metagenomic binning, comparative biology and taxonomic classification.</title>
        <authorList>
            <person name="Goeker M."/>
        </authorList>
    </citation>
    <scope>NUCLEOTIDE SEQUENCE [LARGE SCALE GENOMIC DNA]</scope>
    <source>
        <strain evidence="16 17">DSM 103792</strain>
    </source>
</reference>